<dbReference type="EMBL" id="LSSM01002385">
    <property type="protein sequence ID" value="OMJ21921.1"/>
    <property type="molecule type" value="Genomic_DNA"/>
</dbReference>
<name>A0A1R1Y4L5_9FUNG</name>
<comment type="caution">
    <text evidence="2">The sequence shown here is derived from an EMBL/GenBank/DDBJ whole genome shotgun (WGS) entry which is preliminary data.</text>
</comment>
<feature type="region of interest" description="Disordered" evidence="1">
    <location>
        <begin position="13"/>
        <end position="34"/>
    </location>
</feature>
<gene>
    <name evidence="2" type="ORF">AYI69_g5616</name>
</gene>
<reference evidence="3" key="1">
    <citation type="submission" date="2017-01" db="EMBL/GenBank/DDBJ databases">
        <authorList>
            <person name="Wang Y."/>
            <person name="White M."/>
            <person name="Kvist S."/>
            <person name="Moncalvo J.-M."/>
        </authorList>
    </citation>
    <scope>NUCLEOTIDE SEQUENCE [LARGE SCALE GENOMIC DNA]</scope>
    <source>
        <strain evidence="3">ID-206-W2</strain>
    </source>
</reference>
<proteinExistence type="predicted"/>
<evidence type="ECO:0000313" key="2">
    <source>
        <dbReference type="EMBL" id="OMJ21921.1"/>
    </source>
</evidence>
<sequence>MAEYICQPAMELNFAENSEDNTRTTDSKTTDPDMEARNLVHGFGGAIGISSITPIEQTPKLDFIENNRREIKEKGLSDLAIELFVSKERFLERRSR</sequence>
<evidence type="ECO:0000313" key="3">
    <source>
        <dbReference type="Proteomes" id="UP000187429"/>
    </source>
</evidence>
<dbReference type="AlphaFoldDB" id="A0A1R1Y4L5"/>
<accession>A0A1R1Y4L5</accession>
<dbReference type="Proteomes" id="UP000187429">
    <property type="component" value="Unassembled WGS sequence"/>
</dbReference>
<feature type="compositionally biased region" description="Basic and acidic residues" evidence="1">
    <location>
        <begin position="20"/>
        <end position="34"/>
    </location>
</feature>
<keyword evidence="3" id="KW-1185">Reference proteome</keyword>
<evidence type="ECO:0000256" key="1">
    <source>
        <dbReference type="SAM" id="MobiDB-lite"/>
    </source>
</evidence>
<protein>
    <submittedName>
        <fullName evidence="2">Uncharacterized protein</fullName>
    </submittedName>
</protein>
<organism evidence="2 3">
    <name type="scientific">Smittium culicis</name>
    <dbReference type="NCBI Taxonomy" id="133412"/>
    <lineage>
        <taxon>Eukaryota</taxon>
        <taxon>Fungi</taxon>
        <taxon>Fungi incertae sedis</taxon>
        <taxon>Zoopagomycota</taxon>
        <taxon>Kickxellomycotina</taxon>
        <taxon>Harpellomycetes</taxon>
        <taxon>Harpellales</taxon>
        <taxon>Legeriomycetaceae</taxon>
        <taxon>Smittium</taxon>
    </lineage>
</organism>